<reference evidence="2 3" key="1">
    <citation type="submission" date="2022-07" db="EMBL/GenBank/DDBJ databases">
        <authorList>
            <person name="Xamxidin M."/>
            <person name="Wu M."/>
        </authorList>
    </citation>
    <scope>NUCLEOTIDE SEQUENCE [LARGE SCALE GENOMIC DNA]</scope>
    <source>
        <strain evidence="2 3">NBRC 111650</strain>
    </source>
</reference>
<evidence type="ECO:0000313" key="2">
    <source>
        <dbReference type="EMBL" id="MCQ8896832.1"/>
    </source>
</evidence>
<dbReference type="Gene3D" id="1.10.260.40">
    <property type="entry name" value="lambda repressor-like DNA-binding domains"/>
    <property type="match status" value="1"/>
</dbReference>
<dbReference type="Pfam" id="PF17765">
    <property type="entry name" value="MLTR_LBD"/>
    <property type="match status" value="1"/>
</dbReference>
<proteinExistence type="predicted"/>
<protein>
    <submittedName>
        <fullName evidence="2">Helix-turn-helix transcriptional regulator</fullName>
    </submittedName>
</protein>
<organism evidence="2 3">
    <name type="scientific">Limnobacter humi</name>
    <dbReference type="NCBI Taxonomy" id="1778671"/>
    <lineage>
        <taxon>Bacteria</taxon>
        <taxon>Pseudomonadati</taxon>
        <taxon>Pseudomonadota</taxon>
        <taxon>Betaproteobacteria</taxon>
        <taxon>Burkholderiales</taxon>
        <taxon>Burkholderiaceae</taxon>
        <taxon>Limnobacter</taxon>
    </lineage>
</organism>
<dbReference type="RefSeq" id="WP_256764624.1">
    <property type="nucleotide sequence ID" value="NZ_JANIGO010000003.1"/>
</dbReference>
<dbReference type="CDD" id="cd00093">
    <property type="entry name" value="HTH_XRE"/>
    <property type="match status" value="1"/>
</dbReference>
<sequence length="274" mass="30698">MSLHTQPSPLKHLRQHQRISQAELAHRVGVSQRHLSCIETAKAHPSREMLTAILDALQLPMGERNQCLVHFGYAPAHPHRPLHDKVMAPVRQVIELLLSKHAPYPAIVLDADWNLVQFNGGVLKLLELLDIPVDALQGQPNLLGWMIGSDGLLSHIINIDEVMPYLVRRLQSEAAHLPHLRPLLASVPRPWQTQARSMPPIDTPVLVTRFRSRTGDELAFMTTITTFGTPIDITVESIRVELLYPVNEAAQLAFQTDNIHPNTTRTTNIGRLTP</sequence>
<dbReference type="Gene3D" id="3.30.450.180">
    <property type="match status" value="1"/>
</dbReference>
<accession>A0ABT1WH39</accession>
<dbReference type="InterPro" id="IPR010982">
    <property type="entry name" value="Lambda_DNA-bd_dom_sf"/>
</dbReference>
<dbReference type="SUPFAM" id="SSF47413">
    <property type="entry name" value="lambda repressor-like DNA-binding domains"/>
    <property type="match status" value="1"/>
</dbReference>
<dbReference type="PANTHER" id="PTHR35010:SF4">
    <property type="entry name" value="BLL5781 PROTEIN"/>
    <property type="match status" value="1"/>
</dbReference>
<dbReference type="PANTHER" id="PTHR35010">
    <property type="entry name" value="BLL4672 PROTEIN-RELATED"/>
    <property type="match status" value="1"/>
</dbReference>
<dbReference type="SMART" id="SM00530">
    <property type="entry name" value="HTH_XRE"/>
    <property type="match status" value="1"/>
</dbReference>
<dbReference type="InterPro" id="IPR001387">
    <property type="entry name" value="Cro/C1-type_HTH"/>
</dbReference>
<gene>
    <name evidence="2" type="ORF">NQT62_10360</name>
</gene>
<dbReference type="PROSITE" id="PS50943">
    <property type="entry name" value="HTH_CROC1"/>
    <property type="match status" value="1"/>
</dbReference>
<evidence type="ECO:0000313" key="3">
    <source>
        <dbReference type="Proteomes" id="UP001204142"/>
    </source>
</evidence>
<feature type="domain" description="HTH cro/C1-type" evidence="1">
    <location>
        <begin position="10"/>
        <end position="64"/>
    </location>
</feature>
<dbReference type="Proteomes" id="UP001204142">
    <property type="component" value="Unassembled WGS sequence"/>
</dbReference>
<dbReference type="InterPro" id="IPR041413">
    <property type="entry name" value="MLTR_LBD"/>
</dbReference>
<evidence type="ECO:0000259" key="1">
    <source>
        <dbReference type="PROSITE" id="PS50943"/>
    </source>
</evidence>
<dbReference type="EMBL" id="JANIGO010000003">
    <property type="protein sequence ID" value="MCQ8896832.1"/>
    <property type="molecule type" value="Genomic_DNA"/>
</dbReference>
<name>A0ABT1WH39_9BURK</name>
<dbReference type="Pfam" id="PF01381">
    <property type="entry name" value="HTH_3"/>
    <property type="match status" value="1"/>
</dbReference>
<keyword evidence="3" id="KW-1185">Reference proteome</keyword>
<comment type="caution">
    <text evidence="2">The sequence shown here is derived from an EMBL/GenBank/DDBJ whole genome shotgun (WGS) entry which is preliminary data.</text>
</comment>